<comment type="caution">
    <text evidence="3">The sequence shown here is derived from an EMBL/GenBank/DDBJ whole genome shotgun (WGS) entry which is preliminary data.</text>
</comment>
<dbReference type="InterPro" id="IPR022742">
    <property type="entry name" value="Hydrolase_4"/>
</dbReference>
<dbReference type="EMBL" id="BAUV01000003">
    <property type="protein sequence ID" value="GAE33596.1"/>
    <property type="molecule type" value="Genomic_DNA"/>
</dbReference>
<evidence type="ECO:0000259" key="2">
    <source>
        <dbReference type="Pfam" id="PF12146"/>
    </source>
</evidence>
<evidence type="ECO:0000313" key="3">
    <source>
        <dbReference type="EMBL" id="GAE33596.1"/>
    </source>
</evidence>
<sequence>MPYLKNQKLHLYYEIIGTGTPIVFIHPPVMGSETFRYQKQLAENYQLIFIDLIDSGRSSKRVEETSVPDQAKMIHALVSELKLPPVILCGYSNGSSTAQEFALSYPEMTKGLILIGGFSEVSTFLLNQEFNLGILAAKNKMMNLLSFGLPVAHFRSKDHQREMAHFIKQSDGPTLQRIYEDGKRYKSTGRLKQIQVPVLLIYGKRDIITKPYAMKFFKELKDVDVILVDGVAHQVPTKRPDQCNTIIDEWIKRKKIN</sequence>
<dbReference type="RefSeq" id="WP_035661932.1">
    <property type="nucleotide sequence ID" value="NZ_BAUV01000003.1"/>
</dbReference>
<dbReference type="PANTHER" id="PTHR43798:SF31">
    <property type="entry name" value="AB HYDROLASE SUPERFAMILY PROTEIN YCLE"/>
    <property type="match status" value="1"/>
</dbReference>
<proteinExistence type="predicted"/>
<dbReference type="AlphaFoldDB" id="W4QNE1"/>
<dbReference type="InterPro" id="IPR050266">
    <property type="entry name" value="AB_hydrolase_sf"/>
</dbReference>
<keyword evidence="4" id="KW-1185">Reference proteome</keyword>
<dbReference type="Gene3D" id="3.40.50.1820">
    <property type="entry name" value="alpha/beta hydrolase"/>
    <property type="match status" value="1"/>
</dbReference>
<dbReference type="GO" id="GO:0016787">
    <property type="term" value="F:hydrolase activity"/>
    <property type="evidence" value="ECO:0007669"/>
    <property type="project" value="UniProtKB-KW"/>
</dbReference>
<dbReference type="Pfam" id="PF12146">
    <property type="entry name" value="Hydrolase_4"/>
    <property type="match status" value="1"/>
</dbReference>
<evidence type="ECO:0000256" key="1">
    <source>
        <dbReference type="ARBA" id="ARBA00022801"/>
    </source>
</evidence>
<reference evidence="3 4" key="1">
    <citation type="journal article" date="2014" name="Genome Announc.">
        <title>Draft Genome Sequences of Three Alkaliphilic Bacillus Strains, Bacillus wakoensis JCM 9140T, Bacillus akibai JCM 9157T, and Bacillus hemicellulosilyticus JCM 9152T.</title>
        <authorList>
            <person name="Yuki M."/>
            <person name="Oshima K."/>
            <person name="Suda W."/>
            <person name="Oshida Y."/>
            <person name="Kitamura K."/>
            <person name="Iida T."/>
            <person name="Hattori M."/>
            <person name="Ohkuma M."/>
        </authorList>
    </citation>
    <scope>NUCLEOTIDE SEQUENCE [LARGE SCALE GENOMIC DNA]</scope>
    <source>
        <strain evidence="3 4">JCM 9157</strain>
    </source>
</reference>
<protein>
    <submittedName>
        <fullName evidence="3">Hydrolase</fullName>
    </submittedName>
</protein>
<feature type="domain" description="Serine aminopeptidase S33" evidence="2">
    <location>
        <begin position="45"/>
        <end position="235"/>
    </location>
</feature>
<organism evidence="3 4">
    <name type="scientific">Halalkalibacter akibai (strain ATCC 43226 / DSM 21942 / CIP 109018 / JCM 9157 / 1139)</name>
    <name type="common">Bacillus akibai</name>
    <dbReference type="NCBI Taxonomy" id="1236973"/>
    <lineage>
        <taxon>Bacteria</taxon>
        <taxon>Bacillati</taxon>
        <taxon>Bacillota</taxon>
        <taxon>Bacilli</taxon>
        <taxon>Bacillales</taxon>
        <taxon>Bacillaceae</taxon>
        <taxon>Halalkalibacter</taxon>
    </lineage>
</organism>
<dbReference type="PRINTS" id="PR00111">
    <property type="entry name" value="ABHYDROLASE"/>
</dbReference>
<dbReference type="Proteomes" id="UP000018896">
    <property type="component" value="Unassembled WGS sequence"/>
</dbReference>
<dbReference type="SUPFAM" id="SSF53474">
    <property type="entry name" value="alpha/beta-Hydrolases"/>
    <property type="match status" value="1"/>
</dbReference>
<gene>
    <name evidence="3" type="ORF">JCM9157_611</name>
</gene>
<dbReference type="OrthoDB" id="9805423at2"/>
<accession>W4QNE1</accession>
<evidence type="ECO:0000313" key="4">
    <source>
        <dbReference type="Proteomes" id="UP000018896"/>
    </source>
</evidence>
<keyword evidence="1 3" id="KW-0378">Hydrolase</keyword>
<dbReference type="InterPro" id="IPR029058">
    <property type="entry name" value="AB_hydrolase_fold"/>
</dbReference>
<dbReference type="GO" id="GO:0016020">
    <property type="term" value="C:membrane"/>
    <property type="evidence" value="ECO:0007669"/>
    <property type="project" value="TreeGrafter"/>
</dbReference>
<name>W4QNE1_HALA3</name>
<dbReference type="PANTHER" id="PTHR43798">
    <property type="entry name" value="MONOACYLGLYCEROL LIPASE"/>
    <property type="match status" value="1"/>
</dbReference>
<dbReference type="InterPro" id="IPR000073">
    <property type="entry name" value="AB_hydrolase_1"/>
</dbReference>
<dbReference type="STRING" id="1236973.JCM9157_611"/>
<dbReference type="eggNOG" id="COG0596">
    <property type="taxonomic scope" value="Bacteria"/>
</dbReference>